<protein>
    <submittedName>
        <fullName evidence="1">Uncharacterized protein</fullName>
    </submittedName>
</protein>
<evidence type="ECO:0000313" key="1">
    <source>
        <dbReference type="EMBL" id="XBM00424.1"/>
    </source>
</evidence>
<dbReference type="AlphaFoldDB" id="A0AAU7F926"/>
<accession>A0AAU7F926</accession>
<gene>
    <name evidence="1" type="ORF">ABHF33_15390</name>
</gene>
<dbReference type="RefSeq" id="WP_348944776.1">
    <property type="nucleotide sequence ID" value="NZ_CP157355.1"/>
</dbReference>
<sequence>MMLGLMPKLASSYGAALAAPTRILRNCDVMVWGMITGNSHMGYMAKVITE</sequence>
<dbReference type="KEGG" id="cmav:ABHF33_15390"/>
<dbReference type="EMBL" id="CP157355">
    <property type="protein sequence ID" value="XBM00424.1"/>
    <property type="molecule type" value="Genomic_DNA"/>
</dbReference>
<organism evidence="1">
    <name type="scientific">Chitinibacter mangrovi</name>
    <dbReference type="NCBI Taxonomy" id="3153927"/>
    <lineage>
        <taxon>Bacteria</taxon>
        <taxon>Pseudomonadati</taxon>
        <taxon>Pseudomonadota</taxon>
        <taxon>Betaproteobacteria</taxon>
        <taxon>Neisseriales</taxon>
        <taxon>Chitinibacteraceae</taxon>
        <taxon>Chitinibacter</taxon>
    </lineage>
</organism>
<reference evidence="1" key="1">
    <citation type="submission" date="2024-05" db="EMBL/GenBank/DDBJ databases">
        <authorList>
            <person name="Yang L."/>
            <person name="Pan L."/>
        </authorList>
    </citation>
    <scope>NUCLEOTIDE SEQUENCE</scope>
    <source>
        <strain evidence="1">FCG-7</strain>
    </source>
</reference>
<proteinExistence type="predicted"/>
<name>A0AAU7F926_9NEIS</name>